<keyword evidence="2" id="KW-1185">Reference proteome</keyword>
<organism evidence="1 2">
    <name type="scientific">Muriicola marianensis</name>
    <dbReference type="NCBI Taxonomy" id="1324801"/>
    <lineage>
        <taxon>Bacteria</taxon>
        <taxon>Pseudomonadati</taxon>
        <taxon>Bacteroidota</taxon>
        <taxon>Flavobacteriia</taxon>
        <taxon>Flavobacteriales</taxon>
        <taxon>Flavobacteriaceae</taxon>
        <taxon>Muriicola</taxon>
    </lineage>
</organism>
<dbReference type="Proteomes" id="UP000625780">
    <property type="component" value="Unassembled WGS sequence"/>
</dbReference>
<name>A0ABQ1R666_9FLAO</name>
<dbReference type="EMBL" id="BMFH01000002">
    <property type="protein sequence ID" value="GGD55978.1"/>
    <property type="molecule type" value="Genomic_DNA"/>
</dbReference>
<accession>A0ABQ1R666</accession>
<evidence type="ECO:0000313" key="1">
    <source>
        <dbReference type="EMBL" id="GGD55978.1"/>
    </source>
</evidence>
<sequence length="127" mass="14832">MPYTLEHRVHPEYLEVHIKGEIVPGKEFKEAQERWSTIADLCKTTTRNFILAFIDLKGQHPTSSKFNLVNAATNMGWLPDYKLSVVVKNEEQFNHLSFTETVMNNLGYEMKLFLKRKEAKKWLFAGK</sequence>
<dbReference type="RefSeq" id="WP_188370937.1">
    <property type="nucleotide sequence ID" value="NZ_BMFH01000002.1"/>
</dbReference>
<protein>
    <recommendedName>
        <fullName evidence="3">STAS/SEC14 domain-containing protein</fullName>
    </recommendedName>
</protein>
<gene>
    <name evidence="1" type="ORF">GCM10011361_23190</name>
</gene>
<evidence type="ECO:0000313" key="2">
    <source>
        <dbReference type="Proteomes" id="UP000625780"/>
    </source>
</evidence>
<reference evidence="2" key="1">
    <citation type="journal article" date="2019" name="Int. J. Syst. Evol. Microbiol.">
        <title>The Global Catalogue of Microorganisms (GCM) 10K type strain sequencing project: providing services to taxonomists for standard genome sequencing and annotation.</title>
        <authorList>
            <consortium name="The Broad Institute Genomics Platform"/>
            <consortium name="The Broad Institute Genome Sequencing Center for Infectious Disease"/>
            <person name="Wu L."/>
            <person name="Ma J."/>
        </authorList>
    </citation>
    <scope>NUCLEOTIDE SEQUENCE [LARGE SCALE GENOMIC DNA]</scope>
    <source>
        <strain evidence="2">CGMCC 1.12606</strain>
    </source>
</reference>
<proteinExistence type="predicted"/>
<evidence type="ECO:0008006" key="3">
    <source>
        <dbReference type="Google" id="ProtNLM"/>
    </source>
</evidence>
<comment type="caution">
    <text evidence="1">The sequence shown here is derived from an EMBL/GenBank/DDBJ whole genome shotgun (WGS) entry which is preliminary data.</text>
</comment>